<protein>
    <submittedName>
        <fullName evidence="2">Uncharacterized protein</fullName>
    </submittedName>
</protein>
<organism evidence="2">
    <name type="scientific">Candidatus Kentrum sp. FW</name>
    <dbReference type="NCBI Taxonomy" id="2126338"/>
    <lineage>
        <taxon>Bacteria</taxon>
        <taxon>Pseudomonadati</taxon>
        <taxon>Pseudomonadota</taxon>
        <taxon>Gammaproteobacteria</taxon>
        <taxon>Candidatus Kentrum</taxon>
    </lineage>
</organism>
<accession>A0A450TMN2</accession>
<reference evidence="2" key="1">
    <citation type="submission" date="2019-02" db="EMBL/GenBank/DDBJ databases">
        <authorList>
            <person name="Gruber-Vodicka R. H."/>
            <person name="Seah K. B. B."/>
        </authorList>
    </citation>
    <scope>NUCLEOTIDE SEQUENCE</scope>
    <source>
        <strain evidence="2">BECK_BZ131</strain>
    </source>
</reference>
<name>A0A450TMN2_9GAMM</name>
<feature type="region of interest" description="Disordered" evidence="1">
    <location>
        <begin position="24"/>
        <end position="50"/>
    </location>
</feature>
<dbReference type="AlphaFoldDB" id="A0A450TMN2"/>
<gene>
    <name evidence="2" type="ORF">BECKFW1821C_GA0114237_101713</name>
</gene>
<proteinExistence type="predicted"/>
<evidence type="ECO:0000256" key="1">
    <source>
        <dbReference type="SAM" id="MobiDB-lite"/>
    </source>
</evidence>
<dbReference type="EMBL" id="CAADFE010000017">
    <property type="protein sequence ID" value="VFJ68982.1"/>
    <property type="molecule type" value="Genomic_DNA"/>
</dbReference>
<sequence length="50" mass="5626">MSRISVAVVDGVMDSTLFAHHRRDDTLAIERKTYTENKKSTDSSTKESNP</sequence>
<evidence type="ECO:0000313" key="2">
    <source>
        <dbReference type="EMBL" id="VFJ68982.1"/>
    </source>
</evidence>